<dbReference type="InterPro" id="IPR038466">
    <property type="entry name" value="S8_pro-domain_sf"/>
</dbReference>
<protein>
    <submittedName>
        <fullName evidence="2">Uncharacterized protein</fullName>
    </submittedName>
</protein>
<keyword evidence="1" id="KW-0732">Signal</keyword>
<organism evidence="2 3">
    <name type="scientific">Caerostris extrusa</name>
    <name type="common">Bark spider</name>
    <name type="synonym">Caerostris bankana</name>
    <dbReference type="NCBI Taxonomy" id="172846"/>
    <lineage>
        <taxon>Eukaryota</taxon>
        <taxon>Metazoa</taxon>
        <taxon>Ecdysozoa</taxon>
        <taxon>Arthropoda</taxon>
        <taxon>Chelicerata</taxon>
        <taxon>Arachnida</taxon>
        <taxon>Araneae</taxon>
        <taxon>Araneomorphae</taxon>
        <taxon>Entelegynae</taxon>
        <taxon>Araneoidea</taxon>
        <taxon>Araneidae</taxon>
        <taxon>Caerostris</taxon>
    </lineage>
</organism>
<proteinExistence type="predicted"/>
<sequence length="74" mass="8446">MKGIQIMLSCFVLVASFSLVLAHDEDGHFTNDWVVRLIGGRDVVDQLARELDYQNLGEVVKWLKCYSSESPWDT</sequence>
<evidence type="ECO:0000313" key="3">
    <source>
        <dbReference type="Proteomes" id="UP001054945"/>
    </source>
</evidence>
<name>A0AAV4PX85_CAEEX</name>
<feature type="signal peptide" evidence="1">
    <location>
        <begin position="1"/>
        <end position="22"/>
    </location>
</feature>
<feature type="chain" id="PRO_5043652127" evidence="1">
    <location>
        <begin position="23"/>
        <end position="74"/>
    </location>
</feature>
<dbReference type="SUPFAM" id="SSF54897">
    <property type="entry name" value="Protease propeptides/inhibitors"/>
    <property type="match status" value="1"/>
</dbReference>
<gene>
    <name evidence="2" type="ORF">CEXT_526161</name>
</gene>
<reference evidence="2 3" key="1">
    <citation type="submission" date="2021-06" db="EMBL/GenBank/DDBJ databases">
        <title>Caerostris extrusa draft genome.</title>
        <authorList>
            <person name="Kono N."/>
            <person name="Arakawa K."/>
        </authorList>
    </citation>
    <scope>NUCLEOTIDE SEQUENCE [LARGE SCALE GENOMIC DNA]</scope>
</reference>
<dbReference type="Proteomes" id="UP001054945">
    <property type="component" value="Unassembled WGS sequence"/>
</dbReference>
<dbReference type="AlphaFoldDB" id="A0AAV4PX85"/>
<evidence type="ECO:0000313" key="2">
    <source>
        <dbReference type="EMBL" id="GIY01702.1"/>
    </source>
</evidence>
<dbReference type="Gene3D" id="3.30.70.850">
    <property type="entry name" value="Peptidase S8, pro-domain"/>
    <property type="match status" value="1"/>
</dbReference>
<keyword evidence="3" id="KW-1185">Reference proteome</keyword>
<dbReference type="EMBL" id="BPLR01005358">
    <property type="protein sequence ID" value="GIY01702.1"/>
    <property type="molecule type" value="Genomic_DNA"/>
</dbReference>
<accession>A0AAV4PX85</accession>
<comment type="caution">
    <text evidence="2">The sequence shown here is derived from an EMBL/GenBank/DDBJ whole genome shotgun (WGS) entry which is preliminary data.</text>
</comment>
<evidence type="ECO:0000256" key="1">
    <source>
        <dbReference type="SAM" id="SignalP"/>
    </source>
</evidence>